<evidence type="ECO:0000256" key="8">
    <source>
        <dbReference type="SAM" id="Phobius"/>
    </source>
</evidence>
<dbReference type="Pfam" id="PF07885">
    <property type="entry name" value="Ion_trans_2"/>
    <property type="match status" value="1"/>
</dbReference>
<dbReference type="FunFam" id="1.10.287.70:FF:000133">
    <property type="entry name" value="KCNN (Potassium K ChaNNel, calcium activated)-Like"/>
    <property type="match status" value="1"/>
</dbReference>
<feature type="domain" description="Calmodulin-binding" evidence="9">
    <location>
        <begin position="543"/>
        <end position="619"/>
    </location>
</feature>
<feature type="transmembrane region" description="Helical" evidence="8">
    <location>
        <begin position="264"/>
        <end position="287"/>
    </location>
</feature>
<protein>
    <recommendedName>
        <fullName evidence="9">Calmodulin-binding domain-containing protein</fullName>
    </recommendedName>
</protein>
<keyword evidence="4 8" id="KW-1133">Transmembrane helix</keyword>
<keyword evidence="5" id="KW-0406">Ion transport</keyword>
<evidence type="ECO:0000313" key="10">
    <source>
        <dbReference type="EMBL" id="ADY42981.1"/>
    </source>
</evidence>
<proteinExistence type="evidence at transcript level"/>
<name>F1KYM7_ASCSU</name>
<dbReference type="InterPro" id="IPR036122">
    <property type="entry name" value="CaM-bd_dom_sf"/>
</dbReference>
<accession>F1KYM7</accession>
<dbReference type="AlphaFoldDB" id="F1KYM7"/>
<evidence type="ECO:0000256" key="4">
    <source>
        <dbReference type="ARBA" id="ARBA00022989"/>
    </source>
</evidence>
<keyword evidence="3 8" id="KW-0812">Transmembrane</keyword>
<keyword evidence="6 8" id="KW-0472">Membrane</keyword>
<dbReference type="Pfam" id="PF03530">
    <property type="entry name" value="SK_channel"/>
    <property type="match status" value="1"/>
</dbReference>
<feature type="transmembrane region" description="Helical" evidence="8">
    <location>
        <begin position="505"/>
        <end position="525"/>
    </location>
</feature>
<evidence type="ECO:0000256" key="6">
    <source>
        <dbReference type="ARBA" id="ARBA00023136"/>
    </source>
</evidence>
<evidence type="ECO:0000256" key="2">
    <source>
        <dbReference type="ARBA" id="ARBA00022448"/>
    </source>
</evidence>
<dbReference type="GO" id="GO:0016020">
    <property type="term" value="C:membrane"/>
    <property type="evidence" value="ECO:0007669"/>
    <property type="project" value="UniProtKB-SubCell"/>
</dbReference>
<dbReference type="SMART" id="SM01053">
    <property type="entry name" value="CaMBD"/>
    <property type="match status" value="1"/>
</dbReference>
<evidence type="ECO:0000259" key="9">
    <source>
        <dbReference type="SMART" id="SM01053"/>
    </source>
</evidence>
<keyword evidence="7" id="KW-0407">Ion channel</keyword>
<reference evidence="10" key="1">
    <citation type="journal article" date="2011" name="Genome Res.">
        <title>Deep small RNA sequencing from the nematode Ascaris reveals conservation, functional diversification, and novel developmental profiles.</title>
        <authorList>
            <person name="Wang J."/>
            <person name="Czech B."/>
            <person name="Crunk A."/>
            <person name="Wallace A."/>
            <person name="Mitreva M."/>
            <person name="Hannon G.J."/>
            <person name="Davis R.E."/>
        </authorList>
    </citation>
    <scope>NUCLEOTIDE SEQUENCE</scope>
</reference>
<dbReference type="SUPFAM" id="SSF81327">
    <property type="entry name" value="Small-conductance potassium channel"/>
    <property type="match status" value="1"/>
</dbReference>
<evidence type="ECO:0000256" key="1">
    <source>
        <dbReference type="ARBA" id="ARBA00004141"/>
    </source>
</evidence>
<sequence length="702" mass="78995">MASEFPCYMHSTSPFTECYMRPSVSSPNSLNSGYAPGRKSAFIHVQPSPSVILSADEFANDEPTCRTNVIEPLSASLSKISSPQLRIRTYSANCSMPAYGPDGRTLVKGATITTTSPRPSRYSVHLDRRYGHSCDLTERPRSSLEDPRTWENPIAQVSSDILRLSGYSNQFRTLLTGRSVPRRESGPGALLQDFSDNKDEKCNGGVRFDSSADTEVKHKTSSAVRVIRRRQSGYGIAISSDSTAKMRCRMRKQLFIKRNKVCDLSLALALAGLIFVVVDAELTALSADTNITKRHPISLLLRSLCVISTLALMASLVNYHAIEVKIALIDSGADDWRVALTTERLIKLAIELLICSICPLPGTGMMSWPFIHPENRKVTMVDVPVDVILSVPMFLRSYLLCRFMVLHSKQFQDAATRSIAALNRISMDFRFVIKTMMADHPLRVLIVFTVSYWICMSWMFTQCERYDGRVPAEHYYLNSMWFIMVTFMSIGYGDIVPNTYCGRTLSITTGIVGAGVSSALIAVISRKLELSRAEKHVNNFMADSKLTNQRKNAAASVLQETWFIHKYKKSCAKGDDLRLRQHQRRFLHAINEFRRIKWDQRKLQEKGNSLLDVGKLHNEMHETLWEMHRTQDQFIAQVDLLTQKIIELQNTLLMQQHHGYIPLQHPVCVPLTQSTSSSALLHLPVPQGSASQFDNANLPLVP</sequence>
<dbReference type="SUPFAM" id="SSF81324">
    <property type="entry name" value="Voltage-gated potassium channels"/>
    <property type="match status" value="1"/>
</dbReference>
<feature type="transmembrane region" description="Helical" evidence="8">
    <location>
        <begin position="348"/>
        <end position="371"/>
    </location>
</feature>
<dbReference type="InterPro" id="IPR013099">
    <property type="entry name" value="K_chnl_dom"/>
</dbReference>
<evidence type="ECO:0000256" key="7">
    <source>
        <dbReference type="ARBA" id="ARBA00023303"/>
    </source>
</evidence>
<dbReference type="Pfam" id="PF02888">
    <property type="entry name" value="CaMBD"/>
    <property type="match status" value="1"/>
</dbReference>
<keyword evidence="2" id="KW-0813">Transport</keyword>
<dbReference type="GO" id="GO:0016286">
    <property type="term" value="F:small conductance calcium-activated potassium channel activity"/>
    <property type="evidence" value="ECO:0007669"/>
    <property type="project" value="InterPro"/>
</dbReference>
<dbReference type="InterPro" id="IPR015449">
    <property type="entry name" value="K_chnl_Ca-activ_SK"/>
</dbReference>
<dbReference type="GO" id="GO:0005516">
    <property type="term" value="F:calmodulin binding"/>
    <property type="evidence" value="ECO:0007669"/>
    <property type="project" value="InterPro"/>
</dbReference>
<dbReference type="InterPro" id="IPR004178">
    <property type="entry name" value="CaM-bd_dom"/>
</dbReference>
<dbReference type="EMBL" id="JI168125">
    <property type="protein sequence ID" value="ADY42981.1"/>
    <property type="molecule type" value="mRNA"/>
</dbReference>
<feature type="transmembrane region" description="Helical" evidence="8">
    <location>
        <begin position="299"/>
        <end position="322"/>
    </location>
</feature>
<dbReference type="Gene3D" id="1.10.287.70">
    <property type="match status" value="2"/>
</dbReference>
<evidence type="ECO:0000256" key="3">
    <source>
        <dbReference type="ARBA" id="ARBA00022692"/>
    </source>
</evidence>
<organism evidence="10">
    <name type="scientific">Ascaris suum</name>
    <name type="common">Pig roundworm</name>
    <name type="synonym">Ascaris lumbricoides</name>
    <dbReference type="NCBI Taxonomy" id="6253"/>
    <lineage>
        <taxon>Eukaryota</taxon>
        <taxon>Metazoa</taxon>
        <taxon>Ecdysozoa</taxon>
        <taxon>Nematoda</taxon>
        <taxon>Chromadorea</taxon>
        <taxon>Rhabditida</taxon>
        <taxon>Spirurina</taxon>
        <taxon>Ascaridomorpha</taxon>
        <taxon>Ascaridoidea</taxon>
        <taxon>Ascarididae</taxon>
        <taxon>Ascaris</taxon>
    </lineage>
</organism>
<evidence type="ECO:0000256" key="5">
    <source>
        <dbReference type="ARBA" id="ARBA00023065"/>
    </source>
</evidence>
<feature type="transmembrane region" description="Helical" evidence="8">
    <location>
        <begin position="444"/>
        <end position="463"/>
    </location>
</feature>
<dbReference type="PANTHER" id="PTHR10153">
    <property type="entry name" value="SMALL CONDUCTANCE CALCIUM-ACTIVATED POTASSIUM CHANNEL"/>
    <property type="match status" value="1"/>
</dbReference>
<feature type="transmembrane region" description="Helical" evidence="8">
    <location>
        <begin position="475"/>
        <end position="493"/>
    </location>
</feature>
<comment type="subcellular location">
    <subcellularLocation>
        <location evidence="1">Membrane</location>
        <topology evidence="1">Multi-pass membrane protein</topology>
    </subcellularLocation>
</comment>